<dbReference type="EMBL" id="FNED01000007">
    <property type="protein sequence ID" value="SDI72605.1"/>
    <property type="molecule type" value="Genomic_DNA"/>
</dbReference>
<gene>
    <name evidence="1" type="ORF">SAMN04487909_1079</name>
</gene>
<dbReference type="Proteomes" id="UP000182836">
    <property type="component" value="Unassembled WGS sequence"/>
</dbReference>
<evidence type="ECO:0000313" key="2">
    <source>
        <dbReference type="Proteomes" id="UP000182836"/>
    </source>
</evidence>
<organism evidence="1 2">
    <name type="scientific">Aneurinibacillus migulanus</name>
    <name type="common">Bacillus migulanus</name>
    <dbReference type="NCBI Taxonomy" id="47500"/>
    <lineage>
        <taxon>Bacteria</taxon>
        <taxon>Bacillati</taxon>
        <taxon>Bacillota</taxon>
        <taxon>Bacilli</taxon>
        <taxon>Bacillales</taxon>
        <taxon>Paenibacillaceae</taxon>
        <taxon>Aneurinibacillus group</taxon>
        <taxon>Aneurinibacillus</taxon>
    </lineage>
</organism>
<dbReference type="AlphaFoldDB" id="A0A1G8MXR1"/>
<protein>
    <submittedName>
        <fullName evidence="1">Uncharacterized protein</fullName>
    </submittedName>
</protein>
<dbReference type="OrthoDB" id="9795206at2"/>
<dbReference type="RefSeq" id="WP_158502542.1">
    <property type="nucleotide sequence ID" value="NZ_BJOA01000226.1"/>
</dbReference>
<reference evidence="1 2" key="1">
    <citation type="submission" date="2016-10" db="EMBL/GenBank/DDBJ databases">
        <authorList>
            <person name="de Groot N.N."/>
        </authorList>
    </citation>
    <scope>NUCLEOTIDE SEQUENCE [LARGE SCALE GENOMIC DNA]</scope>
    <source>
        <strain evidence="1 2">DSM 2895</strain>
    </source>
</reference>
<dbReference type="GeneID" id="43759328"/>
<sequence length="52" mass="6312">MSIKYIEGKKVYLRPYKTEKDKEMLYRATFIEESNLFTGTTKPFMRKKLNNM</sequence>
<evidence type="ECO:0000313" key="1">
    <source>
        <dbReference type="EMBL" id="SDI72605.1"/>
    </source>
</evidence>
<name>A0A1G8MXR1_ANEMI</name>
<proteinExistence type="predicted"/>
<accession>A0A1G8MXR1</accession>